<gene>
    <name evidence="5" type="ORF">SAMN04487820_112189</name>
</gene>
<feature type="domain" description="Class II aldolase/adducin N-terminal" evidence="4">
    <location>
        <begin position="463"/>
        <end position="620"/>
    </location>
</feature>
<dbReference type="PANTHER" id="PTHR11680:SF35">
    <property type="entry name" value="SERINE HYDROXYMETHYLTRANSFERASE 1"/>
    <property type="match status" value="1"/>
</dbReference>
<dbReference type="InterPro" id="IPR030979">
    <property type="entry name" value="F_threo_transal"/>
</dbReference>
<evidence type="ECO:0000259" key="4">
    <source>
        <dbReference type="SMART" id="SM01007"/>
    </source>
</evidence>
<dbReference type="NCBIfam" id="TIGR04506">
    <property type="entry name" value="F_threo_transal"/>
    <property type="match status" value="1"/>
</dbReference>
<dbReference type="EMBL" id="FNFM01000012">
    <property type="protein sequence ID" value="SDK78082.1"/>
    <property type="molecule type" value="Genomic_DNA"/>
</dbReference>
<dbReference type="InterPro" id="IPR036409">
    <property type="entry name" value="Aldolase_II/adducin_N_sf"/>
</dbReference>
<dbReference type="InterPro" id="IPR001303">
    <property type="entry name" value="Aldolase_II/adducin_N"/>
</dbReference>
<comment type="cofactor">
    <cofactor evidence="1">
        <name>pyridoxal 5'-phosphate</name>
        <dbReference type="ChEBI" id="CHEBI:597326"/>
    </cofactor>
</comment>
<dbReference type="SMART" id="SM01007">
    <property type="entry name" value="Aldolase_II"/>
    <property type="match status" value="1"/>
</dbReference>
<reference evidence="6" key="1">
    <citation type="submission" date="2016-10" db="EMBL/GenBank/DDBJ databases">
        <authorList>
            <person name="Varghese N."/>
            <person name="Submissions S."/>
        </authorList>
    </citation>
    <scope>NUCLEOTIDE SEQUENCE [LARGE SCALE GENOMIC DNA]</scope>
    <source>
        <strain evidence="6">DSM 45460</strain>
    </source>
</reference>
<evidence type="ECO:0000256" key="2">
    <source>
        <dbReference type="ARBA" id="ARBA00006376"/>
    </source>
</evidence>
<evidence type="ECO:0000313" key="5">
    <source>
        <dbReference type="EMBL" id="SDK78082.1"/>
    </source>
</evidence>
<dbReference type="PANTHER" id="PTHR11680">
    <property type="entry name" value="SERINE HYDROXYMETHYLTRANSFERASE"/>
    <property type="match status" value="1"/>
</dbReference>
<dbReference type="InterPro" id="IPR049943">
    <property type="entry name" value="Ser_HO-MeTrfase-like"/>
</dbReference>
<dbReference type="Gene3D" id="3.40.225.10">
    <property type="entry name" value="Class II aldolase/adducin N-terminal domain"/>
    <property type="match status" value="2"/>
</dbReference>
<accession>A0A1G9EPH1</accession>
<dbReference type="InterPro" id="IPR015422">
    <property type="entry name" value="PyrdxlP-dep_Trfase_small"/>
</dbReference>
<proteinExistence type="inferred from homology"/>
<dbReference type="Gene3D" id="3.90.1150.10">
    <property type="entry name" value="Aspartate Aminotransferase, domain 1"/>
    <property type="match status" value="1"/>
</dbReference>
<dbReference type="GO" id="GO:0030170">
    <property type="term" value="F:pyridoxal phosphate binding"/>
    <property type="evidence" value="ECO:0007669"/>
    <property type="project" value="TreeGrafter"/>
</dbReference>
<keyword evidence="6" id="KW-1185">Reference proteome</keyword>
<dbReference type="InterPro" id="IPR039429">
    <property type="entry name" value="SHMT-like_dom"/>
</dbReference>
<protein>
    <submittedName>
        <fullName evidence="5">Fluorothreonine transaldolase</fullName>
    </submittedName>
</protein>
<dbReference type="Pfam" id="PF00464">
    <property type="entry name" value="SHMT"/>
    <property type="match status" value="1"/>
</dbReference>
<evidence type="ECO:0000256" key="1">
    <source>
        <dbReference type="ARBA" id="ARBA00001933"/>
    </source>
</evidence>
<dbReference type="GO" id="GO:0005737">
    <property type="term" value="C:cytoplasm"/>
    <property type="evidence" value="ECO:0007669"/>
    <property type="project" value="TreeGrafter"/>
</dbReference>
<dbReference type="InterPro" id="IPR015424">
    <property type="entry name" value="PyrdxlP-dep_Trfase"/>
</dbReference>
<dbReference type="SUPFAM" id="SSF53639">
    <property type="entry name" value="AraD/HMP-PK domain-like"/>
    <property type="match status" value="1"/>
</dbReference>
<dbReference type="OrthoDB" id="9803871at2"/>
<name>A0A1G9EPH1_ACTMZ</name>
<dbReference type="InterPro" id="IPR015421">
    <property type="entry name" value="PyrdxlP-dep_Trfase_major"/>
</dbReference>
<dbReference type="GO" id="GO:0019264">
    <property type="term" value="P:glycine biosynthetic process from serine"/>
    <property type="evidence" value="ECO:0007669"/>
    <property type="project" value="TreeGrafter"/>
</dbReference>
<comment type="similarity">
    <text evidence="2">Belongs to the SHMT family.</text>
</comment>
<evidence type="ECO:0000313" key="6">
    <source>
        <dbReference type="Proteomes" id="UP000199213"/>
    </source>
</evidence>
<dbReference type="GO" id="GO:0004372">
    <property type="term" value="F:glycine hydroxymethyltransferase activity"/>
    <property type="evidence" value="ECO:0007669"/>
    <property type="project" value="TreeGrafter"/>
</dbReference>
<keyword evidence="3" id="KW-0663">Pyridoxal phosphate</keyword>
<organism evidence="5 6">
    <name type="scientific">Actinopolyspora mzabensis</name>
    <dbReference type="NCBI Taxonomy" id="995066"/>
    <lineage>
        <taxon>Bacteria</taxon>
        <taxon>Bacillati</taxon>
        <taxon>Actinomycetota</taxon>
        <taxon>Actinomycetes</taxon>
        <taxon>Actinopolysporales</taxon>
        <taxon>Actinopolysporaceae</taxon>
        <taxon>Actinopolyspora</taxon>
    </lineage>
</organism>
<dbReference type="SUPFAM" id="SSF53383">
    <property type="entry name" value="PLP-dependent transferases"/>
    <property type="match status" value="1"/>
</dbReference>
<dbReference type="GO" id="GO:0033806">
    <property type="term" value="F:fluorothreonine transaldolase activity"/>
    <property type="evidence" value="ECO:0007669"/>
    <property type="project" value="InterPro"/>
</dbReference>
<sequence length="621" mass="69184">MLSREREPLSLSEISRLVSSEEKRSESVLHLTANETVLSPFAQQVLSSPLANRYLLEHLDMRQDSPSRLNNFLFRGLDGINHIEDSASEVCNRMFGGAYAEFRCLSGLHAMQTTFSALTSPGDRIMRISTKDGGHFLTELICRSFGRESCTYVFRDISEIDLERTEEVIESERPALLYIDAMNYLFPFPVRELKRMAGGAPLIYDASHTLGLIAGGKFQNPLEEGADVLQANTHKTFYGPQKGLILGRDRGLMERISYVLSNGMVSSQHTASTLALFIALHETYYEGANYAQQVLDNAQYLARGLDRRGVPVVAKSRGFTRNHMLFVDTRDIGSGPMLMDRLLAANISVNRSPAFKHVDALRLGVQEVTRRGWGAAEMDQAAEWIADVLFERVDPVRVRAEVESFVGVRDQVYFTGADRSDPVEGFPAASAPNVSQYKKSKRWIDISLTRETLDHRDHFQELEDAKKLGRLGGGFAHQTDSAGNISFLAEGRQYVTLSGAYIKDLTAEDFVEITRAEGDGLRCRGLGPASVEAYMHHLLAIRLSAGFVVHNHFIPDADLDKLGVSVIPPQEYGSVALAESVAEAAEYSQKIYVRRHGLVFWAHSFDEAYEMIKDTADAVTR</sequence>
<dbReference type="RefSeq" id="WP_092631510.1">
    <property type="nucleotide sequence ID" value="NZ_FNFM01000012.1"/>
</dbReference>
<dbReference type="Proteomes" id="UP000199213">
    <property type="component" value="Unassembled WGS sequence"/>
</dbReference>
<dbReference type="AlphaFoldDB" id="A0A1G9EPH1"/>
<dbReference type="Pfam" id="PF00596">
    <property type="entry name" value="Aldolase_II"/>
    <property type="match status" value="2"/>
</dbReference>
<dbReference type="GO" id="GO:0046653">
    <property type="term" value="P:tetrahydrofolate metabolic process"/>
    <property type="evidence" value="ECO:0007669"/>
    <property type="project" value="TreeGrafter"/>
</dbReference>
<evidence type="ECO:0000256" key="3">
    <source>
        <dbReference type="ARBA" id="ARBA00022898"/>
    </source>
</evidence>
<dbReference type="Gene3D" id="3.40.640.10">
    <property type="entry name" value="Type I PLP-dependent aspartate aminotransferase-like (Major domain)"/>
    <property type="match status" value="1"/>
</dbReference>